<dbReference type="Pfam" id="PF00015">
    <property type="entry name" value="MCPsignal"/>
    <property type="match status" value="1"/>
</dbReference>
<keyword evidence="1 3" id="KW-0807">Transducer</keyword>
<dbReference type="GO" id="GO:0007165">
    <property type="term" value="P:signal transduction"/>
    <property type="evidence" value="ECO:0007669"/>
    <property type="project" value="UniProtKB-KW"/>
</dbReference>
<dbReference type="OrthoDB" id="2166737at2"/>
<proteinExistence type="inferred from homology"/>
<dbReference type="AlphaFoldDB" id="A0A1L8CYJ2"/>
<dbReference type="RefSeq" id="WP_075860396.1">
    <property type="nucleotide sequence ID" value="NZ_BDJK01000066.1"/>
</dbReference>
<dbReference type="Gene3D" id="1.10.287.950">
    <property type="entry name" value="Methyl-accepting chemotaxis protein"/>
    <property type="match status" value="1"/>
</dbReference>
<dbReference type="PANTHER" id="PTHR32089:SF112">
    <property type="entry name" value="LYSOZYME-LIKE PROTEIN-RELATED"/>
    <property type="match status" value="1"/>
</dbReference>
<gene>
    <name evidence="7" type="ORF">cpu_25080</name>
</gene>
<name>A0A1L8CYJ2_9THEO</name>
<comment type="caution">
    <text evidence="7">The sequence shown here is derived from an EMBL/GenBank/DDBJ whole genome shotgun (WGS) entry which is preliminary data.</text>
</comment>
<feature type="transmembrane region" description="Helical" evidence="5">
    <location>
        <begin position="6"/>
        <end position="25"/>
    </location>
</feature>
<dbReference type="PANTHER" id="PTHR32089">
    <property type="entry name" value="METHYL-ACCEPTING CHEMOTAXIS PROTEIN MCPB"/>
    <property type="match status" value="1"/>
</dbReference>
<dbReference type="EMBL" id="BDJK01000066">
    <property type="protein sequence ID" value="GAV23998.1"/>
    <property type="molecule type" value="Genomic_DNA"/>
</dbReference>
<evidence type="ECO:0000256" key="3">
    <source>
        <dbReference type="PROSITE-ProRule" id="PRU00284"/>
    </source>
</evidence>
<keyword evidence="8" id="KW-1185">Reference proteome</keyword>
<dbReference type="GO" id="GO:0004888">
    <property type="term" value="F:transmembrane signaling receptor activity"/>
    <property type="evidence" value="ECO:0007669"/>
    <property type="project" value="InterPro"/>
</dbReference>
<protein>
    <submittedName>
        <fullName evidence="7">Chemotaxis protein</fullName>
    </submittedName>
</protein>
<keyword evidence="4" id="KW-0175">Coiled coil</keyword>
<evidence type="ECO:0000256" key="5">
    <source>
        <dbReference type="SAM" id="Phobius"/>
    </source>
</evidence>
<keyword evidence="5" id="KW-0812">Transmembrane</keyword>
<accession>A0A1L8CYJ2</accession>
<dbReference type="GO" id="GO:0016020">
    <property type="term" value="C:membrane"/>
    <property type="evidence" value="ECO:0007669"/>
    <property type="project" value="InterPro"/>
</dbReference>
<feature type="domain" description="Methyl-accepting transducer" evidence="6">
    <location>
        <begin position="110"/>
        <end position="346"/>
    </location>
</feature>
<dbReference type="GO" id="GO:0006935">
    <property type="term" value="P:chemotaxis"/>
    <property type="evidence" value="ECO:0007669"/>
    <property type="project" value="InterPro"/>
</dbReference>
<keyword evidence="5" id="KW-1133">Transmembrane helix</keyword>
<evidence type="ECO:0000256" key="1">
    <source>
        <dbReference type="ARBA" id="ARBA00023224"/>
    </source>
</evidence>
<feature type="transmembrane region" description="Helical" evidence="5">
    <location>
        <begin position="30"/>
        <end position="49"/>
    </location>
</feature>
<sequence length="368" mass="40203">MNYNNWVYGLNIVLGGFSGIIYGIVYRNFIAILTGSILVLTNLWGYYFIYLKEKKEFAKILELGVAAKTKNLRELINYQPPQKGFLKEIGETFRFLGEQIYNAVKYAGEDAQTQSEIIESLTSAFEQVATGTQHQVGQIQNLTLSLEKLAQEINEVAKLAANTELLAQRAREFTQKGVKQSEVAGQEMESINQSINDLEKNSANIAAILEVINEIADQTSLLALNAAIEAARAGEAGRGFAVVADEVRKLADKSRESVQKIEEIIKDVQAKTSTAVKYTHNGVLAIASLGQAFKEINNHVQEMTGYMAQVSEKTGIQATASEEVSGAAQTIAAVIEEISASTQEIAATSRKLTEINAALKEHVASHIL</sequence>
<evidence type="ECO:0000256" key="4">
    <source>
        <dbReference type="SAM" id="Coils"/>
    </source>
</evidence>
<feature type="coiled-coil region" evidence="4">
    <location>
        <begin position="139"/>
        <end position="201"/>
    </location>
</feature>
<dbReference type="STRING" id="870242.cpu_25080"/>
<keyword evidence="5" id="KW-0472">Membrane</keyword>
<dbReference type="SUPFAM" id="SSF58104">
    <property type="entry name" value="Methyl-accepting chemotaxis protein (MCP) signaling domain"/>
    <property type="match status" value="1"/>
</dbReference>
<comment type="similarity">
    <text evidence="2">Belongs to the methyl-accepting chemotaxis (MCP) protein family.</text>
</comment>
<dbReference type="InterPro" id="IPR004089">
    <property type="entry name" value="MCPsignal_dom"/>
</dbReference>
<dbReference type="InterPro" id="IPR004090">
    <property type="entry name" value="Chemotax_Me-accpt_rcpt"/>
</dbReference>
<evidence type="ECO:0000256" key="2">
    <source>
        <dbReference type="ARBA" id="ARBA00029447"/>
    </source>
</evidence>
<organism evidence="7 8">
    <name type="scientific">Carboxydothermus pertinax</name>
    <dbReference type="NCBI Taxonomy" id="870242"/>
    <lineage>
        <taxon>Bacteria</taxon>
        <taxon>Bacillati</taxon>
        <taxon>Bacillota</taxon>
        <taxon>Clostridia</taxon>
        <taxon>Thermoanaerobacterales</taxon>
        <taxon>Thermoanaerobacteraceae</taxon>
        <taxon>Carboxydothermus</taxon>
    </lineage>
</organism>
<reference evidence="8" key="1">
    <citation type="submission" date="2016-12" db="EMBL/GenBank/DDBJ databases">
        <title>Draft Genome Sequences od Carboxydothermus pertinax and islandicus, Hydrogenogenic Carboxydotrophic Bacteria.</title>
        <authorList>
            <person name="Fukuyama Y."/>
            <person name="Ohmae K."/>
            <person name="Yoneda Y."/>
            <person name="Yoshida T."/>
            <person name="Sako Y."/>
        </authorList>
    </citation>
    <scope>NUCLEOTIDE SEQUENCE [LARGE SCALE GENOMIC DNA]</scope>
    <source>
        <strain evidence="8">Ug1</strain>
    </source>
</reference>
<dbReference type="Proteomes" id="UP000187485">
    <property type="component" value="Unassembled WGS sequence"/>
</dbReference>
<dbReference type="SMART" id="SM00283">
    <property type="entry name" value="MA"/>
    <property type="match status" value="1"/>
</dbReference>
<evidence type="ECO:0000259" key="6">
    <source>
        <dbReference type="PROSITE" id="PS50111"/>
    </source>
</evidence>
<dbReference type="PRINTS" id="PR00260">
    <property type="entry name" value="CHEMTRNSDUCR"/>
</dbReference>
<dbReference type="PROSITE" id="PS50111">
    <property type="entry name" value="CHEMOTAXIS_TRANSDUC_2"/>
    <property type="match status" value="1"/>
</dbReference>
<evidence type="ECO:0000313" key="7">
    <source>
        <dbReference type="EMBL" id="GAV23998.1"/>
    </source>
</evidence>
<dbReference type="CDD" id="cd11386">
    <property type="entry name" value="MCP_signal"/>
    <property type="match status" value="1"/>
</dbReference>
<evidence type="ECO:0000313" key="8">
    <source>
        <dbReference type="Proteomes" id="UP000187485"/>
    </source>
</evidence>